<comment type="caution">
    <text evidence="1">The sequence shown here is derived from an EMBL/GenBank/DDBJ whole genome shotgun (WGS) entry which is preliminary data.</text>
</comment>
<evidence type="ECO:0000313" key="1">
    <source>
        <dbReference type="EMBL" id="KAF3597348.1"/>
    </source>
</evidence>
<sequence length="120" mass="13789">MHRLKSRDSISKRARDLNSGGQAIITHRRYAGLRRDQCHHGVMARLLRRRQNVEPKIYTNYLIVIGSSIWGRNNVGNDILRTQRYNQPQMRGQVSRFSNGNSVAVLERDVVKPSLECSST</sequence>
<name>A0ABQ7EJD8_BRACR</name>
<dbReference type="EMBL" id="QGKV02000299">
    <property type="protein sequence ID" value="KAF3597348.1"/>
    <property type="molecule type" value="Genomic_DNA"/>
</dbReference>
<keyword evidence="2" id="KW-1185">Reference proteome</keyword>
<dbReference type="Proteomes" id="UP000266723">
    <property type="component" value="Unassembled WGS sequence"/>
</dbReference>
<organism evidence="1 2">
    <name type="scientific">Brassica cretica</name>
    <name type="common">Mustard</name>
    <dbReference type="NCBI Taxonomy" id="69181"/>
    <lineage>
        <taxon>Eukaryota</taxon>
        <taxon>Viridiplantae</taxon>
        <taxon>Streptophyta</taxon>
        <taxon>Embryophyta</taxon>
        <taxon>Tracheophyta</taxon>
        <taxon>Spermatophyta</taxon>
        <taxon>Magnoliopsida</taxon>
        <taxon>eudicotyledons</taxon>
        <taxon>Gunneridae</taxon>
        <taxon>Pentapetalae</taxon>
        <taxon>rosids</taxon>
        <taxon>malvids</taxon>
        <taxon>Brassicales</taxon>
        <taxon>Brassicaceae</taxon>
        <taxon>Brassiceae</taxon>
        <taxon>Brassica</taxon>
    </lineage>
</organism>
<proteinExistence type="predicted"/>
<reference evidence="1 2" key="1">
    <citation type="journal article" date="2020" name="BMC Genomics">
        <title>Intraspecific diversification of the crop wild relative Brassica cretica Lam. using demographic model selection.</title>
        <authorList>
            <person name="Kioukis A."/>
            <person name="Michalopoulou V.A."/>
            <person name="Briers L."/>
            <person name="Pirintsos S."/>
            <person name="Studholme D.J."/>
            <person name="Pavlidis P."/>
            <person name="Sarris P.F."/>
        </authorList>
    </citation>
    <scope>NUCLEOTIDE SEQUENCE [LARGE SCALE GENOMIC DNA]</scope>
    <source>
        <strain evidence="2">cv. PFS-1207/04</strain>
    </source>
</reference>
<evidence type="ECO:0000313" key="2">
    <source>
        <dbReference type="Proteomes" id="UP000266723"/>
    </source>
</evidence>
<gene>
    <name evidence="1" type="ORF">DY000_02021534</name>
</gene>
<protein>
    <submittedName>
        <fullName evidence="1">Uncharacterized protein</fullName>
    </submittedName>
</protein>
<accession>A0ABQ7EJD8</accession>